<dbReference type="Proteomes" id="UP000053641">
    <property type="component" value="Unassembled WGS sequence"/>
</dbReference>
<sequence length="171" mass="18982">DHVRLPAWALKTSGASIDRRRTSSSYAWGGSWICRAFGFLCAPNPPDNILQPDMTAGDSWAFRGSKGQVVIRLAARIWPSALTVQHLLESGAAGCSTSSFPRNIAVSGLDEEGKDTPLGTFTYDIGKKDIQVFSLKVPERYNAFKYIKINILNNWGNRKYTCLYRVQVHGK</sequence>
<dbReference type="PROSITE" id="PS51469">
    <property type="entry name" value="SUN"/>
    <property type="match status" value="1"/>
</dbReference>
<feature type="non-terminal residue" evidence="6">
    <location>
        <position position="171"/>
    </location>
</feature>
<dbReference type="GO" id="GO:0034993">
    <property type="term" value="C:meiotic nuclear membrane microtubule tethering complex"/>
    <property type="evidence" value="ECO:0007669"/>
    <property type="project" value="TreeGrafter"/>
</dbReference>
<evidence type="ECO:0000256" key="2">
    <source>
        <dbReference type="ARBA" id="ARBA00022692"/>
    </source>
</evidence>
<dbReference type="Pfam" id="PF07738">
    <property type="entry name" value="Sad1_UNC"/>
    <property type="match status" value="1"/>
</dbReference>
<protein>
    <submittedName>
        <fullName evidence="6">SUN domain-containing protein 3</fullName>
    </submittedName>
</protein>
<organism evidence="6 7">
    <name type="scientific">Tinamus guttatus</name>
    <name type="common">White-throated tinamou</name>
    <dbReference type="NCBI Taxonomy" id="94827"/>
    <lineage>
        <taxon>Eukaryota</taxon>
        <taxon>Metazoa</taxon>
        <taxon>Chordata</taxon>
        <taxon>Craniata</taxon>
        <taxon>Vertebrata</taxon>
        <taxon>Euteleostomi</taxon>
        <taxon>Archelosauria</taxon>
        <taxon>Archosauria</taxon>
        <taxon>Dinosauria</taxon>
        <taxon>Saurischia</taxon>
        <taxon>Theropoda</taxon>
        <taxon>Coelurosauria</taxon>
        <taxon>Aves</taxon>
        <taxon>Palaeognathae</taxon>
        <taxon>Tinamiformes</taxon>
        <taxon>Tinamidae</taxon>
        <taxon>Tinamus</taxon>
    </lineage>
</organism>
<comment type="subcellular location">
    <subcellularLocation>
        <location evidence="1">Nucleus inner membrane</location>
    </subcellularLocation>
</comment>
<evidence type="ECO:0000256" key="1">
    <source>
        <dbReference type="ARBA" id="ARBA00004540"/>
    </source>
</evidence>
<dbReference type="PANTHER" id="PTHR12911:SF24">
    <property type="entry name" value="SUN DOMAIN-CONTAINING PROTEIN 3"/>
    <property type="match status" value="1"/>
</dbReference>
<keyword evidence="4" id="KW-0472">Membrane</keyword>
<dbReference type="EMBL" id="KL898378">
    <property type="protein sequence ID" value="KGL85460.1"/>
    <property type="molecule type" value="Genomic_DNA"/>
</dbReference>
<keyword evidence="7" id="KW-1185">Reference proteome</keyword>
<feature type="non-terminal residue" evidence="6">
    <location>
        <position position="1"/>
    </location>
</feature>
<dbReference type="InterPro" id="IPR008979">
    <property type="entry name" value="Galactose-bd-like_sf"/>
</dbReference>
<dbReference type="AlphaFoldDB" id="A0A099ZXE6"/>
<evidence type="ECO:0000256" key="4">
    <source>
        <dbReference type="ARBA" id="ARBA00023136"/>
    </source>
</evidence>
<name>A0A099ZXE6_TINGU</name>
<dbReference type="GO" id="GO:0005637">
    <property type="term" value="C:nuclear inner membrane"/>
    <property type="evidence" value="ECO:0007669"/>
    <property type="project" value="UniProtKB-SubCell"/>
</dbReference>
<gene>
    <name evidence="6" type="ORF">N309_14151</name>
</gene>
<accession>A0A099ZXE6</accession>
<dbReference type="SUPFAM" id="SSF49785">
    <property type="entry name" value="Galactose-binding domain-like"/>
    <property type="match status" value="1"/>
</dbReference>
<evidence type="ECO:0000256" key="3">
    <source>
        <dbReference type="ARBA" id="ARBA00022989"/>
    </source>
</evidence>
<evidence type="ECO:0000313" key="6">
    <source>
        <dbReference type="EMBL" id="KGL85460.1"/>
    </source>
</evidence>
<dbReference type="InterPro" id="IPR045119">
    <property type="entry name" value="SUN1-5"/>
</dbReference>
<feature type="domain" description="SUN" evidence="5">
    <location>
        <begin position="14"/>
        <end position="171"/>
    </location>
</feature>
<proteinExistence type="predicted"/>
<reference evidence="6 7" key="1">
    <citation type="submission" date="2014-06" db="EMBL/GenBank/DDBJ databases">
        <title>Genome evolution of avian class.</title>
        <authorList>
            <person name="Zhang G."/>
            <person name="Li C."/>
        </authorList>
    </citation>
    <scope>NUCLEOTIDE SEQUENCE [LARGE SCALE GENOMIC DNA]</scope>
    <source>
        <strain evidence="6">BGI_N309</strain>
    </source>
</reference>
<dbReference type="STRING" id="94827.A0A099ZXE6"/>
<dbReference type="Gene3D" id="2.60.120.260">
    <property type="entry name" value="Galactose-binding domain-like"/>
    <property type="match status" value="1"/>
</dbReference>
<evidence type="ECO:0000259" key="5">
    <source>
        <dbReference type="PROSITE" id="PS51469"/>
    </source>
</evidence>
<dbReference type="GO" id="GO:0043495">
    <property type="term" value="F:protein-membrane adaptor activity"/>
    <property type="evidence" value="ECO:0007669"/>
    <property type="project" value="TreeGrafter"/>
</dbReference>
<dbReference type="InterPro" id="IPR012919">
    <property type="entry name" value="SUN_dom"/>
</dbReference>
<evidence type="ECO:0000313" key="7">
    <source>
        <dbReference type="Proteomes" id="UP000053641"/>
    </source>
</evidence>
<keyword evidence="2" id="KW-0812">Transmembrane</keyword>
<dbReference type="PANTHER" id="PTHR12911">
    <property type="entry name" value="SAD1/UNC-84-LIKE PROTEIN-RELATED"/>
    <property type="match status" value="1"/>
</dbReference>
<keyword evidence="3" id="KW-1133">Transmembrane helix</keyword>